<feature type="compositionally biased region" description="Basic residues" evidence="1">
    <location>
        <begin position="307"/>
        <end position="320"/>
    </location>
</feature>
<evidence type="ECO:0000313" key="4">
    <source>
        <dbReference type="Proteomes" id="UP000726737"/>
    </source>
</evidence>
<keyword evidence="4" id="KW-1185">Reference proteome</keyword>
<accession>A0A9P6PR04</accession>
<feature type="compositionally biased region" description="Basic residues" evidence="1">
    <location>
        <begin position="330"/>
        <end position="340"/>
    </location>
</feature>
<evidence type="ECO:0000256" key="1">
    <source>
        <dbReference type="SAM" id="MobiDB-lite"/>
    </source>
</evidence>
<evidence type="ECO:0000256" key="2">
    <source>
        <dbReference type="SAM" id="SignalP"/>
    </source>
</evidence>
<feature type="signal peptide" evidence="2">
    <location>
        <begin position="1"/>
        <end position="23"/>
    </location>
</feature>
<feature type="compositionally biased region" description="Basic and acidic residues" evidence="1">
    <location>
        <begin position="217"/>
        <end position="227"/>
    </location>
</feature>
<feature type="region of interest" description="Disordered" evidence="1">
    <location>
        <begin position="217"/>
        <end position="349"/>
    </location>
</feature>
<sequence length="666" mass="73417">MRILTTYLGLGLFLFCTSVTVQAQEIIAPEEWFESMKLAQNLVSRNLHNRRNARGHHRHHRILNINNKAKVKARAMPKNNENVELNKRSLPGSEMASLVRQHIMDIAPGDKQEMKTALKKAVKKAAKKAIKKVAKKARNLGACALFVLSTTQALNSPDSADREPIINAETVDAAMESENDLISIANLKKMDSSIFPSAKELESRVKTFNAYAADVNSGEKKKGKEVSEVASEGAAPEKKKKEVKDVKNKMEAEGDEAAMDVNDQEKADDKKKKKKKKKKKEKEKKKEKQGKKKEQHKHRKFDAATASKKHPHAKKGKKQHLTAANNNKDKVHHHQHHHHHHEDPTPTKKDKDCVVYVTMTMVPECKPTPTTCPMLTKVPGCPIRGLDSDSPEMPYDISDDWPYDNNDEIASPSLPAAPEGRCDDTDDNLIPESLDIAPNAAPATIPTDPKASAPVKSVNNLVDDIEDNEMDGGYTNINNDEDDEDNFDNDTDDTGDTIDGDDQGSVPVPDLPASLPAIDVTKSEPKSVVEVQQPKREEPTPAVPAAVDQQAKPIAAQPVRAAPVPETKLVEPVTELEPEQPIEQDTEGDNEIADDDDDGFNDPDDDKTDGDDLSSEGAKDNEDAGDDVISEDEEYDENEEYDEDEELDGDEDGDELEGVVPAKLAS</sequence>
<dbReference type="OrthoDB" id="2449887at2759"/>
<feature type="compositionally biased region" description="Acidic residues" evidence="1">
    <location>
        <begin position="479"/>
        <end position="502"/>
    </location>
</feature>
<proteinExistence type="predicted"/>
<feature type="chain" id="PRO_5040231855" evidence="2">
    <location>
        <begin position="24"/>
        <end position="666"/>
    </location>
</feature>
<gene>
    <name evidence="3" type="ORF">BG011_008190</name>
</gene>
<feature type="compositionally biased region" description="Basic and acidic residues" evidence="1">
    <location>
        <begin position="521"/>
        <end position="539"/>
    </location>
</feature>
<organism evidence="3 4">
    <name type="scientific">Mortierella polycephala</name>
    <dbReference type="NCBI Taxonomy" id="41804"/>
    <lineage>
        <taxon>Eukaryota</taxon>
        <taxon>Fungi</taxon>
        <taxon>Fungi incertae sedis</taxon>
        <taxon>Mucoromycota</taxon>
        <taxon>Mortierellomycotina</taxon>
        <taxon>Mortierellomycetes</taxon>
        <taxon>Mortierellales</taxon>
        <taxon>Mortierellaceae</taxon>
        <taxon>Mortierella</taxon>
    </lineage>
</organism>
<name>A0A9P6PR04_9FUNG</name>
<reference evidence="3" key="1">
    <citation type="journal article" date="2020" name="Fungal Divers.">
        <title>Resolving the Mortierellaceae phylogeny through synthesis of multi-gene phylogenetics and phylogenomics.</title>
        <authorList>
            <person name="Vandepol N."/>
            <person name="Liber J."/>
            <person name="Desiro A."/>
            <person name="Na H."/>
            <person name="Kennedy M."/>
            <person name="Barry K."/>
            <person name="Grigoriev I.V."/>
            <person name="Miller A.N."/>
            <person name="O'Donnell K."/>
            <person name="Stajich J.E."/>
            <person name="Bonito G."/>
        </authorList>
    </citation>
    <scope>NUCLEOTIDE SEQUENCE</scope>
    <source>
        <strain evidence="3">KOD948</strain>
    </source>
</reference>
<evidence type="ECO:0000313" key="3">
    <source>
        <dbReference type="EMBL" id="KAG0250659.1"/>
    </source>
</evidence>
<feature type="compositionally biased region" description="Basic residues" evidence="1">
    <location>
        <begin position="271"/>
        <end position="300"/>
    </location>
</feature>
<feature type="compositionally biased region" description="Acidic residues" evidence="1">
    <location>
        <begin position="574"/>
        <end position="614"/>
    </location>
</feature>
<protein>
    <submittedName>
        <fullName evidence="3">Uncharacterized protein</fullName>
    </submittedName>
</protein>
<dbReference type="Proteomes" id="UP000726737">
    <property type="component" value="Unassembled WGS sequence"/>
</dbReference>
<dbReference type="EMBL" id="JAAAJA010000662">
    <property type="protein sequence ID" value="KAG0250659.1"/>
    <property type="molecule type" value="Genomic_DNA"/>
</dbReference>
<feature type="region of interest" description="Disordered" evidence="1">
    <location>
        <begin position="466"/>
        <end position="666"/>
    </location>
</feature>
<feature type="compositionally biased region" description="Acidic residues" evidence="1">
    <location>
        <begin position="623"/>
        <end position="657"/>
    </location>
</feature>
<feature type="compositionally biased region" description="Basic and acidic residues" evidence="1">
    <location>
        <begin position="235"/>
        <end position="252"/>
    </location>
</feature>
<dbReference type="AlphaFoldDB" id="A0A9P6PR04"/>
<comment type="caution">
    <text evidence="3">The sequence shown here is derived from an EMBL/GenBank/DDBJ whole genome shotgun (WGS) entry which is preliminary data.</text>
</comment>
<keyword evidence="2" id="KW-0732">Signal</keyword>